<feature type="domain" description="TPX2 C-terminal" evidence="7">
    <location>
        <begin position="581"/>
        <end position="647"/>
    </location>
</feature>
<evidence type="ECO:0000259" key="7">
    <source>
        <dbReference type="Pfam" id="PF06886"/>
    </source>
</evidence>
<keyword evidence="8" id="KW-1185">Reference proteome</keyword>
<feature type="compositionally biased region" description="Basic residues" evidence="6">
    <location>
        <begin position="655"/>
        <end position="664"/>
    </location>
</feature>
<evidence type="ECO:0000256" key="4">
    <source>
        <dbReference type="ARBA" id="ARBA00023212"/>
    </source>
</evidence>
<accession>A0ABM1JC33</accession>
<protein>
    <submittedName>
        <fullName evidence="9">Targeting protein for Xklp2-like</fullName>
    </submittedName>
</protein>
<dbReference type="InterPro" id="IPR027329">
    <property type="entry name" value="TPX2_C"/>
</dbReference>
<dbReference type="Pfam" id="PF06886">
    <property type="entry name" value="TPX2"/>
    <property type="match status" value="1"/>
</dbReference>
<feature type="compositionally biased region" description="Basic and acidic residues" evidence="6">
    <location>
        <begin position="275"/>
        <end position="290"/>
    </location>
</feature>
<reference evidence="9" key="1">
    <citation type="submission" date="2025-08" db="UniProtKB">
        <authorList>
            <consortium name="RefSeq"/>
        </authorList>
    </citation>
    <scope>IDENTIFICATION</scope>
    <source>
        <tissue evidence="9">Whole body</tissue>
    </source>
</reference>
<evidence type="ECO:0000256" key="6">
    <source>
        <dbReference type="SAM" id="MobiDB-lite"/>
    </source>
</evidence>
<feature type="region of interest" description="Disordered" evidence="6">
    <location>
        <begin position="275"/>
        <end position="297"/>
    </location>
</feature>
<gene>
    <name evidence="9" type="primary">LOC107073815</name>
</gene>
<evidence type="ECO:0000313" key="8">
    <source>
        <dbReference type="Proteomes" id="UP000694924"/>
    </source>
</evidence>
<feature type="compositionally biased region" description="Polar residues" evidence="6">
    <location>
        <begin position="184"/>
        <end position="202"/>
    </location>
</feature>
<name>A0ABM1JC33_POLDO</name>
<evidence type="ECO:0000256" key="2">
    <source>
        <dbReference type="ARBA" id="ARBA00005885"/>
    </source>
</evidence>
<dbReference type="GeneID" id="107073815"/>
<keyword evidence="4" id="KW-0206">Cytoskeleton</keyword>
<feature type="region of interest" description="Disordered" evidence="6">
    <location>
        <begin position="639"/>
        <end position="664"/>
    </location>
</feature>
<feature type="compositionally biased region" description="Polar residues" evidence="6">
    <location>
        <begin position="643"/>
        <end position="653"/>
    </location>
</feature>
<organism evidence="8 9">
    <name type="scientific">Polistes dominula</name>
    <name type="common">European paper wasp</name>
    <name type="synonym">Vespa dominula</name>
    <dbReference type="NCBI Taxonomy" id="743375"/>
    <lineage>
        <taxon>Eukaryota</taxon>
        <taxon>Metazoa</taxon>
        <taxon>Ecdysozoa</taxon>
        <taxon>Arthropoda</taxon>
        <taxon>Hexapoda</taxon>
        <taxon>Insecta</taxon>
        <taxon>Pterygota</taxon>
        <taxon>Neoptera</taxon>
        <taxon>Endopterygota</taxon>
        <taxon>Hymenoptera</taxon>
        <taxon>Apocrita</taxon>
        <taxon>Aculeata</taxon>
        <taxon>Vespoidea</taxon>
        <taxon>Vespidae</taxon>
        <taxon>Polistinae</taxon>
        <taxon>Polistini</taxon>
        <taxon>Polistes</taxon>
    </lineage>
</organism>
<comment type="similarity">
    <text evidence="2">Belongs to the TPX2 family.</text>
</comment>
<keyword evidence="5" id="KW-0175">Coiled coil</keyword>
<feature type="coiled-coil region" evidence="5">
    <location>
        <begin position="576"/>
        <end position="622"/>
    </location>
</feature>
<dbReference type="RefSeq" id="XP_015190021.1">
    <property type="nucleotide sequence ID" value="XM_015334535.1"/>
</dbReference>
<evidence type="ECO:0000256" key="3">
    <source>
        <dbReference type="ARBA" id="ARBA00022490"/>
    </source>
</evidence>
<proteinExistence type="inferred from homology"/>
<keyword evidence="3" id="KW-0963">Cytoplasm</keyword>
<evidence type="ECO:0000256" key="5">
    <source>
        <dbReference type="SAM" id="Coils"/>
    </source>
</evidence>
<comment type="subcellular location">
    <subcellularLocation>
        <location evidence="1">Cytoplasm</location>
        <location evidence="1">Cytoskeleton</location>
    </subcellularLocation>
</comment>
<evidence type="ECO:0000256" key="1">
    <source>
        <dbReference type="ARBA" id="ARBA00004245"/>
    </source>
</evidence>
<evidence type="ECO:0000313" key="9">
    <source>
        <dbReference type="RefSeq" id="XP_015190021.1"/>
    </source>
</evidence>
<feature type="region of interest" description="Disordered" evidence="6">
    <location>
        <begin position="184"/>
        <end position="204"/>
    </location>
</feature>
<sequence length="664" mass="76367">MDNYCAPQWVDFTCSPQVPSDDYFEKHHEIYEPKLRTKVIEENINSDNELSEIIETPRKSVQSIKESIKSISTENLETEISNIKNTPIKVIYPLPYNNSKPRIIKETSYDNVMNNAMQLCKDLIINDKEHTDVLSTDDLFKKPMPVKTKTFKPVRIREIENSFSESIPEGMMDSENNIHNGEINNTSLNGVNMNKRGTSSSKKVIKDVGKISKTDDHLKCNMSENNILQNDRSKINLDSKSLKLKSSNLKQQSSLVNKYSISKINTCNRPVVRNNQEKSKPKQIEKDQTKTKFLRSNSADSSSVLHNKITQKNIKVTDADSTVKIKQTSRLYSSFSKEGKVLSQKNNASKKMVTTVVGNNGSEIIIKKEKILFFDIPIHTKQKKITCPIPFSFENRDKMKKQLKLDQSESKSKSVPNLKLLDFSKSQKVMNKLPSTKKNTLRGFSSNKDINEKIKDIKQLERNKSNSTSYMHSTLPYKPMKTNYLMKDKIEKKKIPDSQNKKDANQIKKPLAPISCKNIQTNINLKDNKQKTLEINKKCSEKENKQPNNSTFITNTSTLNQSKVIKSKSSVIKTNIERKEKQRHVIEEKVKEKRTLLEEKLKKEKEEKEAKEKLEIAKLRKQTEIKARPMPVYKPLIRVRSTKPLTKPQSPAWSSKKKVEKSTL</sequence>
<dbReference type="Proteomes" id="UP000694924">
    <property type="component" value="Unplaced"/>
</dbReference>